<feature type="non-terminal residue" evidence="1">
    <location>
        <position position="1"/>
    </location>
</feature>
<evidence type="ECO:0000313" key="1">
    <source>
        <dbReference type="EMBL" id="CDW20765.1"/>
    </source>
</evidence>
<protein>
    <submittedName>
        <fullName evidence="1">Uncharacterized protein</fullName>
    </submittedName>
</protein>
<name>A0A0K2T4M9_LEPSM</name>
<dbReference type="EMBL" id="HACA01003404">
    <property type="protein sequence ID" value="CDW20765.1"/>
    <property type="molecule type" value="Transcribed_RNA"/>
</dbReference>
<sequence length="38" mass="4574">AVLLFCFLSNPIFGYIILRKLNNTRCNDLTLLYYYAWQ</sequence>
<reference evidence="1" key="1">
    <citation type="submission" date="2014-05" db="EMBL/GenBank/DDBJ databases">
        <authorList>
            <person name="Chronopoulou M."/>
        </authorList>
    </citation>
    <scope>NUCLEOTIDE SEQUENCE</scope>
    <source>
        <tissue evidence="1">Whole organism</tissue>
    </source>
</reference>
<dbReference type="AlphaFoldDB" id="A0A0K2T4M9"/>
<organism evidence="1">
    <name type="scientific">Lepeophtheirus salmonis</name>
    <name type="common">Salmon louse</name>
    <name type="synonym">Caligus salmonis</name>
    <dbReference type="NCBI Taxonomy" id="72036"/>
    <lineage>
        <taxon>Eukaryota</taxon>
        <taxon>Metazoa</taxon>
        <taxon>Ecdysozoa</taxon>
        <taxon>Arthropoda</taxon>
        <taxon>Crustacea</taxon>
        <taxon>Multicrustacea</taxon>
        <taxon>Hexanauplia</taxon>
        <taxon>Copepoda</taxon>
        <taxon>Siphonostomatoida</taxon>
        <taxon>Caligidae</taxon>
        <taxon>Lepeophtheirus</taxon>
    </lineage>
</organism>
<accession>A0A0K2T4M9</accession>
<proteinExistence type="predicted"/>